<dbReference type="AlphaFoldDB" id="A0A0D8IDK0"/>
<evidence type="ECO:0000313" key="7">
    <source>
        <dbReference type="Proteomes" id="UP000035704"/>
    </source>
</evidence>
<dbReference type="PANTHER" id="PTHR42743">
    <property type="entry name" value="AMINO-ACID AMINOTRANSFERASE"/>
    <property type="match status" value="1"/>
</dbReference>
<dbReference type="InterPro" id="IPR050571">
    <property type="entry name" value="Class-IV_PLP-Dep_Aminotrnsfr"/>
</dbReference>
<evidence type="ECO:0000256" key="3">
    <source>
        <dbReference type="ARBA" id="ARBA00022898"/>
    </source>
</evidence>
<dbReference type="EC" id="4.1.3.38" evidence="6"/>
<dbReference type="GO" id="GO:0008652">
    <property type="term" value="P:amino acid biosynthetic process"/>
    <property type="evidence" value="ECO:0007669"/>
    <property type="project" value="UniProtKB-ARBA"/>
</dbReference>
<keyword evidence="7" id="KW-1185">Reference proteome</keyword>
<evidence type="ECO:0000256" key="5">
    <source>
        <dbReference type="RuleBase" id="RU004516"/>
    </source>
</evidence>
<proteinExistence type="inferred from homology"/>
<evidence type="ECO:0000256" key="1">
    <source>
        <dbReference type="ARBA" id="ARBA00001933"/>
    </source>
</evidence>
<dbReference type="Gene3D" id="3.30.470.10">
    <property type="match status" value="1"/>
</dbReference>
<dbReference type="InterPro" id="IPR001544">
    <property type="entry name" value="Aminotrans_IV"/>
</dbReference>
<dbReference type="CDD" id="cd00449">
    <property type="entry name" value="PLPDE_IV"/>
    <property type="match status" value="1"/>
</dbReference>
<dbReference type="PROSITE" id="PS00770">
    <property type="entry name" value="AA_TRANSFER_CLASS_4"/>
    <property type="match status" value="1"/>
</dbReference>
<dbReference type="Pfam" id="PF01063">
    <property type="entry name" value="Aminotran_4"/>
    <property type="match status" value="1"/>
</dbReference>
<comment type="cofactor">
    <cofactor evidence="1 5">
        <name>pyridoxal 5'-phosphate</name>
        <dbReference type="ChEBI" id="CHEBI:597326"/>
    </cofactor>
</comment>
<reference evidence="6 7" key="1">
    <citation type="submission" date="2014-10" db="EMBL/GenBank/DDBJ databases">
        <title>Genome sequence of Clostridium aceticum DSM 1496.</title>
        <authorList>
            <person name="Poehlein A."/>
            <person name="Schiel-Bengelsdorf B."/>
            <person name="Gottschalk G."/>
            <person name="Duerre P."/>
            <person name="Daniel R."/>
        </authorList>
    </citation>
    <scope>NUCLEOTIDE SEQUENCE [LARGE SCALE GENOMIC DNA]</scope>
    <source>
        <strain evidence="6 7">DSM 1496</strain>
    </source>
</reference>
<dbReference type="InterPro" id="IPR018300">
    <property type="entry name" value="Aminotrans_IV_CS"/>
</dbReference>
<dbReference type="GO" id="GO:0005829">
    <property type="term" value="C:cytosol"/>
    <property type="evidence" value="ECO:0007669"/>
    <property type="project" value="TreeGrafter"/>
</dbReference>
<keyword evidence="3 5" id="KW-0663">Pyridoxal phosphate</keyword>
<name>A0A0D8IDK0_9CLOT</name>
<dbReference type="PANTHER" id="PTHR42743:SF11">
    <property type="entry name" value="AMINODEOXYCHORISMATE LYASE"/>
    <property type="match status" value="1"/>
</dbReference>
<dbReference type="PATRIC" id="fig|84022.5.peg.2407"/>
<dbReference type="GO" id="GO:0008696">
    <property type="term" value="F:4-amino-4-deoxychorismate lyase activity"/>
    <property type="evidence" value="ECO:0007669"/>
    <property type="project" value="UniProtKB-EC"/>
</dbReference>
<dbReference type="KEGG" id="cace:CACET_c09200"/>
<protein>
    <submittedName>
        <fullName evidence="6">Aminodeoxychorismate lyase PabC</fullName>
        <ecNumber evidence="6">4.1.3.38</ecNumber>
    </submittedName>
</protein>
<dbReference type="InterPro" id="IPR043131">
    <property type="entry name" value="BCAT-like_N"/>
</dbReference>
<evidence type="ECO:0000313" key="6">
    <source>
        <dbReference type="EMBL" id="AKL94427.1"/>
    </source>
</evidence>
<keyword evidence="6" id="KW-0456">Lyase</keyword>
<evidence type="ECO:0000256" key="2">
    <source>
        <dbReference type="ARBA" id="ARBA00009320"/>
    </source>
</evidence>
<evidence type="ECO:0000256" key="4">
    <source>
        <dbReference type="RuleBase" id="RU004106"/>
    </source>
</evidence>
<accession>A0A0D8IDK0</accession>
<dbReference type="Proteomes" id="UP000035704">
    <property type="component" value="Chromosome"/>
</dbReference>
<dbReference type="InterPro" id="IPR036038">
    <property type="entry name" value="Aminotransferase-like"/>
</dbReference>
<comment type="similarity">
    <text evidence="2 4">Belongs to the class-IV pyridoxal-phosphate-dependent aminotransferase family.</text>
</comment>
<dbReference type="GO" id="GO:0046394">
    <property type="term" value="P:carboxylic acid biosynthetic process"/>
    <property type="evidence" value="ECO:0007669"/>
    <property type="project" value="UniProtKB-ARBA"/>
</dbReference>
<dbReference type="InterPro" id="IPR043132">
    <property type="entry name" value="BCAT-like_C"/>
</dbReference>
<dbReference type="EMBL" id="CP009687">
    <property type="protein sequence ID" value="AKL94427.1"/>
    <property type="molecule type" value="Genomic_DNA"/>
</dbReference>
<organism evidence="6 7">
    <name type="scientific">Clostridium aceticum</name>
    <dbReference type="NCBI Taxonomy" id="84022"/>
    <lineage>
        <taxon>Bacteria</taxon>
        <taxon>Bacillati</taxon>
        <taxon>Bacillota</taxon>
        <taxon>Clostridia</taxon>
        <taxon>Eubacteriales</taxon>
        <taxon>Clostridiaceae</taxon>
        <taxon>Clostridium</taxon>
    </lineage>
</organism>
<dbReference type="STRING" id="84022.CACET_c09200"/>
<dbReference type="RefSeq" id="WP_044823431.1">
    <property type="nucleotide sequence ID" value="NZ_CP009687.1"/>
</dbReference>
<dbReference type="Gene3D" id="3.20.10.10">
    <property type="entry name" value="D-amino Acid Aminotransferase, subunit A, domain 2"/>
    <property type="match status" value="1"/>
</dbReference>
<gene>
    <name evidence="6" type="primary">pabC2</name>
    <name evidence="6" type="ORF">CACET_c09200</name>
</gene>
<dbReference type="FunFam" id="3.20.10.10:FF:000002">
    <property type="entry name" value="D-alanine aminotransferase"/>
    <property type="match status" value="1"/>
</dbReference>
<dbReference type="SUPFAM" id="SSF56752">
    <property type="entry name" value="D-aminoacid aminotransferase-like PLP-dependent enzymes"/>
    <property type="match status" value="1"/>
</dbReference>
<sequence>MYISVNGHLLSKEKAGISPLGEGLSYGYGVFETIKFHGDNLYFFKEHIERLKDGCDKISLQFNLEIDLLKKQCYALIQRNHLTTGVLKISCIKNAEKKEVILSTRENKYTSEDYKKGFKLCFTNIKRNPYSILTYIKSNNYMENFLVRQQALSNQYDEVVFTNVHGEICEGTLSNIFFVKDGILHTPSIDCGILPGIMRQKIIDVAVDAKLSVAVGKYTKEDIMMAEEIFITNSLLEIMPICQIQDKEIDLQKNHITQKLIEYYNQYIDTLD</sequence>